<dbReference type="Proteomes" id="UP000002051">
    <property type="component" value="Chromosome 6"/>
</dbReference>
<organism evidence="1 3">
    <name type="scientific">Medicago truncatula</name>
    <name type="common">Barrel medic</name>
    <name type="synonym">Medicago tribuloides</name>
    <dbReference type="NCBI Taxonomy" id="3880"/>
    <lineage>
        <taxon>Eukaryota</taxon>
        <taxon>Viridiplantae</taxon>
        <taxon>Streptophyta</taxon>
        <taxon>Embryophyta</taxon>
        <taxon>Tracheophyta</taxon>
        <taxon>Spermatophyta</taxon>
        <taxon>Magnoliopsida</taxon>
        <taxon>eudicotyledons</taxon>
        <taxon>Gunneridae</taxon>
        <taxon>Pentapetalae</taxon>
        <taxon>rosids</taxon>
        <taxon>fabids</taxon>
        <taxon>Fabales</taxon>
        <taxon>Fabaceae</taxon>
        <taxon>Papilionoideae</taxon>
        <taxon>50 kb inversion clade</taxon>
        <taxon>NPAAA clade</taxon>
        <taxon>Hologalegina</taxon>
        <taxon>IRL clade</taxon>
        <taxon>Trifolieae</taxon>
        <taxon>Medicago</taxon>
    </lineage>
</organism>
<reference evidence="2" key="3">
    <citation type="submission" date="2015-04" db="UniProtKB">
        <authorList>
            <consortium name="EnsemblPlants"/>
        </authorList>
    </citation>
    <scope>IDENTIFICATION</scope>
    <source>
        <strain evidence="2">cv. Jemalong A17</strain>
    </source>
</reference>
<proteinExistence type="predicted"/>
<dbReference type="PANTHER" id="PTHR11374">
    <property type="entry name" value="UDP-GLUCOSE DEHYDROGENASE/UDP-MANNAC DEHYDROGENASE"/>
    <property type="match status" value="1"/>
</dbReference>
<evidence type="ECO:0000313" key="3">
    <source>
        <dbReference type="Proteomes" id="UP000002051"/>
    </source>
</evidence>
<name>G7KM99_MEDTR</name>
<reference evidence="1 3" key="1">
    <citation type="journal article" date="2011" name="Nature">
        <title>The Medicago genome provides insight into the evolution of rhizobial symbioses.</title>
        <authorList>
            <person name="Young N.D."/>
            <person name="Debelle F."/>
            <person name="Oldroyd G.E."/>
            <person name="Geurts R."/>
            <person name="Cannon S.B."/>
            <person name="Udvardi M.K."/>
            <person name="Benedito V.A."/>
            <person name="Mayer K.F."/>
            <person name="Gouzy J."/>
            <person name="Schoof H."/>
            <person name="Van de Peer Y."/>
            <person name="Proost S."/>
            <person name="Cook D.R."/>
            <person name="Meyers B.C."/>
            <person name="Spannagl M."/>
            <person name="Cheung F."/>
            <person name="De Mita S."/>
            <person name="Krishnakumar V."/>
            <person name="Gundlach H."/>
            <person name="Zhou S."/>
            <person name="Mudge J."/>
            <person name="Bharti A.K."/>
            <person name="Murray J.D."/>
            <person name="Naoumkina M.A."/>
            <person name="Rosen B."/>
            <person name="Silverstein K.A."/>
            <person name="Tang H."/>
            <person name="Rombauts S."/>
            <person name="Zhao P.X."/>
            <person name="Zhou P."/>
            <person name="Barbe V."/>
            <person name="Bardou P."/>
            <person name="Bechner M."/>
            <person name="Bellec A."/>
            <person name="Berger A."/>
            <person name="Berges H."/>
            <person name="Bidwell S."/>
            <person name="Bisseling T."/>
            <person name="Choisne N."/>
            <person name="Couloux A."/>
            <person name="Denny R."/>
            <person name="Deshpande S."/>
            <person name="Dai X."/>
            <person name="Doyle J.J."/>
            <person name="Dudez A.M."/>
            <person name="Farmer A.D."/>
            <person name="Fouteau S."/>
            <person name="Franken C."/>
            <person name="Gibelin C."/>
            <person name="Gish J."/>
            <person name="Goldstein S."/>
            <person name="Gonzalez A.J."/>
            <person name="Green P.J."/>
            <person name="Hallab A."/>
            <person name="Hartog M."/>
            <person name="Hua A."/>
            <person name="Humphray S.J."/>
            <person name="Jeong D.H."/>
            <person name="Jing Y."/>
            <person name="Jocker A."/>
            <person name="Kenton S.M."/>
            <person name="Kim D.J."/>
            <person name="Klee K."/>
            <person name="Lai H."/>
            <person name="Lang C."/>
            <person name="Lin S."/>
            <person name="Macmil S.L."/>
            <person name="Magdelenat G."/>
            <person name="Matthews L."/>
            <person name="McCorrison J."/>
            <person name="Monaghan E.L."/>
            <person name="Mun J.H."/>
            <person name="Najar F.Z."/>
            <person name="Nicholson C."/>
            <person name="Noirot C."/>
            <person name="O'Bleness M."/>
            <person name="Paule C.R."/>
            <person name="Poulain J."/>
            <person name="Prion F."/>
            <person name="Qin B."/>
            <person name="Qu C."/>
            <person name="Retzel E.F."/>
            <person name="Riddle C."/>
            <person name="Sallet E."/>
            <person name="Samain S."/>
            <person name="Samson N."/>
            <person name="Sanders I."/>
            <person name="Saurat O."/>
            <person name="Scarpelli C."/>
            <person name="Schiex T."/>
            <person name="Segurens B."/>
            <person name="Severin A.J."/>
            <person name="Sherrier D.J."/>
            <person name="Shi R."/>
            <person name="Sims S."/>
            <person name="Singer S.R."/>
            <person name="Sinharoy S."/>
            <person name="Sterck L."/>
            <person name="Viollet A."/>
            <person name="Wang B.B."/>
            <person name="Wang K."/>
            <person name="Wang M."/>
            <person name="Wang X."/>
            <person name="Warfsmann J."/>
            <person name="Weissenbach J."/>
            <person name="White D.D."/>
            <person name="White J.D."/>
            <person name="Wiley G.B."/>
            <person name="Wincker P."/>
            <person name="Xing Y."/>
            <person name="Yang L."/>
            <person name="Yao Z."/>
            <person name="Ying F."/>
            <person name="Zhai J."/>
            <person name="Zhou L."/>
            <person name="Zuber A."/>
            <person name="Denarie J."/>
            <person name="Dixon R.A."/>
            <person name="May G.D."/>
            <person name="Schwartz D.C."/>
            <person name="Rogers J."/>
            <person name="Quetier F."/>
            <person name="Town C.D."/>
            <person name="Roe B.A."/>
        </authorList>
    </citation>
    <scope>NUCLEOTIDE SEQUENCE [LARGE SCALE GENOMIC DNA]</scope>
    <source>
        <strain evidence="1">A17</strain>
        <strain evidence="2 3">cv. Jemalong A17</strain>
    </source>
</reference>
<dbReference type="PANTHER" id="PTHR11374:SF64">
    <property type="entry name" value="UDP-GLUCOSE 6-DEHYDROGENASE 2"/>
    <property type="match status" value="1"/>
</dbReference>
<dbReference type="eggNOG" id="KOG2666">
    <property type="taxonomic scope" value="Eukaryota"/>
</dbReference>
<dbReference type="AlphaFoldDB" id="G7KM99"/>
<reference evidence="1 3" key="2">
    <citation type="journal article" date="2014" name="BMC Genomics">
        <title>An improved genome release (version Mt4.0) for the model legume Medicago truncatula.</title>
        <authorList>
            <person name="Tang H."/>
            <person name="Krishnakumar V."/>
            <person name="Bidwell S."/>
            <person name="Rosen B."/>
            <person name="Chan A."/>
            <person name="Zhou S."/>
            <person name="Gentzbittel L."/>
            <person name="Childs K.L."/>
            <person name="Yandell M."/>
            <person name="Gundlach H."/>
            <person name="Mayer K.F."/>
            <person name="Schwartz D.C."/>
            <person name="Town C.D."/>
        </authorList>
    </citation>
    <scope>GENOME REANNOTATION</scope>
    <source>
        <strain evidence="2 3">cv. Jemalong A17</strain>
    </source>
</reference>
<evidence type="ECO:0000313" key="2">
    <source>
        <dbReference type="EnsemblPlants" id="AES74896"/>
    </source>
</evidence>
<dbReference type="PaxDb" id="3880-AES74896"/>
<dbReference type="STRING" id="3880.G7KM99"/>
<dbReference type="HOGENOM" id="CLU_2187866_0_0_1"/>
<dbReference type="GO" id="GO:0003979">
    <property type="term" value="F:UDP-glucose 6-dehydrogenase activity"/>
    <property type="evidence" value="ECO:0007669"/>
    <property type="project" value="InterPro"/>
</dbReference>
<gene>
    <name evidence="1" type="ordered locus">MTR_6g014530</name>
</gene>
<dbReference type="EMBL" id="CM001222">
    <property type="protein sequence ID" value="AES74896.1"/>
    <property type="molecule type" value="Genomic_DNA"/>
</dbReference>
<keyword evidence="3" id="KW-1185">Reference proteome</keyword>
<dbReference type="EnsemblPlants" id="AES74896">
    <property type="protein sequence ID" value="AES74896"/>
    <property type="gene ID" value="MTR_6g014530"/>
</dbReference>
<sequence>MVMVMYRGPTMEVIAFKCPSIEVNFVDNLKSHIAAWDNDQLPLYDTNIEKYVYESDVGLISDNTTTITRGLGAGSAADLMYLKSLKSIVRVKTVEPIEKRITFCQILNS</sequence>
<dbReference type="InterPro" id="IPR028356">
    <property type="entry name" value="UDPglc_DH_euk"/>
</dbReference>
<evidence type="ECO:0000313" key="1">
    <source>
        <dbReference type="EMBL" id="AES74896.1"/>
    </source>
</evidence>
<protein>
    <submittedName>
        <fullName evidence="1">UDP-glucose 6-dehydrogenase, putative</fullName>
    </submittedName>
</protein>
<accession>G7KM99</accession>